<dbReference type="Gene3D" id="3.30.420.40">
    <property type="match status" value="1"/>
</dbReference>
<dbReference type="InterPro" id="IPR006003">
    <property type="entry name" value="FGGY_RbtK-like"/>
</dbReference>
<gene>
    <name evidence="7" type="ORF">E3P99_00899</name>
</gene>
<feature type="region of interest" description="Disordered" evidence="4">
    <location>
        <begin position="640"/>
        <end position="664"/>
    </location>
</feature>
<evidence type="ECO:0000259" key="5">
    <source>
        <dbReference type="Pfam" id="PF00370"/>
    </source>
</evidence>
<dbReference type="CDD" id="cd07782">
    <property type="entry name" value="ASKHA_NBD_FGGY_D-RBK"/>
    <property type="match status" value="1"/>
</dbReference>
<name>A0A4T0FTW1_9BASI</name>
<keyword evidence="3" id="KW-0418">Kinase</keyword>
<evidence type="ECO:0000256" key="3">
    <source>
        <dbReference type="ARBA" id="ARBA00022777"/>
    </source>
</evidence>
<evidence type="ECO:0000256" key="1">
    <source>
        <dbReference type="ARBA" id="ARBA00009156"/>
    </source>
</evidence>
<comment type="similarity">
    <text evidence="1">Belongs to the FGGY kinase family.</text>
</comment>
<evidence type="ECO:0008006" key="9">
    <source>
        <dbReference type="Google" id="ProtNLM"/>
    </source>
</evidence>
<keyword evidence="8" id="KW-1185">Reference proteome</keyword>
<evidence type="ECO:0000313" key="8">
    <source>
        <dbReference type="Proteomes" id="UP000310189"/>
    </source>
</evidence>
<dbReference type="InterPro" id="IPR018485">
    <property type="entry name" value="FGGY_C"/>
</dbReference>
<comment type="caution">
    <text evidence="7">The sequence shown here is derived from an EMBL/GenBank/DDBJ whole genome shotgun (WGS) entry which is preliminary data.</text>
</comment>
<evidence type="ECO:0000313" key="7">
    <source>
        <dbReference type="EMBL" id="TIA91780.1"/>
    </source>
</evidence>
<dbReference type="GO" id="GO:0005737">
    <property type="term" value="C:cytoplasm"/>
    <property type="evidence" value="ECO:0007669"/>
    <property type="project" value="TreeGrafter"/>
</dbReference>
<dbReference type="OrthoDB" id="203824at2759"/>
<dbReference type="GO" id="GO:0019321">
    <property type="term" value="P:pentose metabolic process"/>
    <property type="evidence" value="ECO:0007669"/>
    <property type="project" value="TreeGrafter"/>
</dbReference>
<evidence type="ECO:0000256" key="2">
    <source>
        <dbReference type="ARBA" id="ARBA00022679"/>
    </source>
</evidence>
<evidence type="ECO:0000256" key="4">
    <source>
        <dbReference type="SAM" id="MobiDB-lite"/>
    </source>
</evidence>
<reference evidence="7 8" key="1">
    <citation type="submission" date="2019-03" db="EMBL/GenBank/DDBJ databases">
        <title>Sequencing 23 genomes of Wallemia ichthyophaga.</title>
        <authorList>
            <person name="Gostincar C."/>
        </authorList>
    </citation>
    <scope>NUCLEOTIDE SEQUENCE [LARGE SCALE GENOMIC DNA]</scope>
    <source>
        <strain evidence="7 8">EXF-5753</strain>
    </source>
</reference>
<dbReference type="PANTHER" id="PTHR43435">
    <property type="entry name" value="RIBULOKINASE"/>
    <property type="match status" value="1"/>
</dbReference>
<dbReference type="GO" id="GO:0019150">
    <property type="term" value="F:D-ribulokinase activity"/>
    <property type="evidence" value="ECO:0007669"/>
    <property type="project" value="TreeGrafter"/>
</dbReference>
<feature type="domain" description="Carbohydrate kinase FGGY N-terminal" evidence="5">
    <location>
        <begin position="48"/>
        <end position="225"/>
    </location>
</feature>
<sequence length="664" mass="72615">MLRFRGSDVIGMESKEQRGRLQILEILQPTPNTELTPQQPTTKMAAQYFIGIDVGTGSARSALLTTSGDILAESTYNTHTWRDANDANIFEQSSANIWQCISQSVKDVVQQAQIPKEAVKGIAFDATCSLAVTDKDGNPITVSKGEQLGKGGDRNIILWADHRAEKEANLINSTGAMPLQFVGGTVSLEMEIPKTLWLKNHMKPEDFKNCMFFDLPDWLSYRATRSLARSNNSLGSKFTYVTPSISGAYPSGWDPKFLEQIGLGDLVHQDFIPLGGAPNKNGLVLTGGLPVGRGLTKEAAEELGLVEGTAVGSSVIDAYAGWIGTVAAKSAKKGEELPKDSVAFEECAHRLAACAGTSTCHIVQSPEGVFVKGVWGPYKNAVFPGWWMNEGGQSSTGQLIDFVLKTHVAYPELEKVAKEQNTNIFAVLGDLLEKAKVEEGVDSVNQINKHMHFYPDLHGNRSPLADSRMRGMITGLGLDGTLGDLARKFQLTLEAIALQTRHIVDQMNESGHQVNSIYMSGGQVKNRALMQLIADVCQMPLVLPASASGPVVAGCAILGRYAYELSQMKDFDEIAKQQQAEQTGENNKRRLWQLMTEMTKPGETIEPNCSKKDSILLAAKYKIFRESIDIQRRWRKEVEDALNEEHADREGETNSGKIAGKLAN</sequence>
<dbReference type="NCBIfam" id="TIGR01315">
    <property type="entry name" value="5C_CHO_kinase"/>
    <property type="match status" value="1"/>
</dbReference>
<proteinExistence type="inferred from homology"/>
<feature type="compositionally biased region" description="Basic and acidic residues" evidence="4">
    <location>
        <begin position="640"/>
        <end position="652"/>
    </location>
</feature>
<dbReference type="Gene3D" id="1.20.58.2240">
    <property type="match status" value="1"/>
</dbReference>
<dbReference type="Pfam" id="PF02782">
    <property type="entry name" value="FGGY_C"/>
    <property type="match status" value="1"/>
</dbReference>
<keyword evidence="2" id="KW-0808">Transferase</keyword>
<dbReference type="EMBL" id="SPNW01000010">
    <property type="protein sequence ID" value="TIA91780.1"/>
    <property type="molecule type" value="Genomic_DNA"/>
</dbReference>
<accession>A0A4T0FTW1</accession>
<dbReference type="AlphaFoldDB" id="A0A4T0FTW1"/>
<dbReference type="Pfam" id="PF00370">
    <property type="entry name" value="FGGY_N"/>
    <property type="match status" value="1"/>
</dbReference>
<dbReference type="PANTHER" id="PTHR43435:SF4">
    <property type="entry name" value="FGGY CARBOHYDRATE KINASE DOMAIN-CONTAINING PROTEIN"/>
    <property type="match status" value="1"/>
</dbReference>
<feature type="domain" description="Carbohydrate kinase FGGY C-terminal" evidence="6">
    <location>
        <begin position="351"/>
        <end position="562"/>
    </location>
</feature>
<dbReference type="SUPFAM" id="SSF53067">
    <property type="entry name" value="Actin-like ATPase domain"/>
    <property type="match status" value="2"/>
</dbReference>
<dbReference type="InterPro" id="IPR043129">
    <property type="entry name" value="ATPase_NBD"/>
</dbReference>
<dbReference type="Proteomes" id="UP000310189">
    <property type="component" value="Unassembled WGS sequence"/>
</dbReference>
<dbReference type="InterPro" id="IPR018484">
    <property type="entry name" value="FGGY_N"/>
</dbReference>
<evidence type="ECO:0000259" key="6">
    <source>
        <dbReference type="Pfam" id="PF02782"/>
    </source>
</evidence>
<protein>
    <recommendedName>
        <fullName evidence="9">Carbohydrate kinase FGGY C-terminal domain-containing protein</fullName>
    </recommendedName>
</protein>
<organism evidence="7 8">
    <name type="scientific">Wallemia hederae</name>
    <dbReference type="NCBI Taxonomy" id="1540922"/>
    <lineage>
        <taxon>Eukaryota</taxon>
        <taxon>Fungi</taxon>
        <taxon>Dikarya</taxon>
        <taxon>Basidiomycota</taxon>
        <taxon>Wallemiomycotina</taxon>
        <taxon>Wallemiomycetes</taxon>
        <taxon>Wallemiales</taxon>
        <taxon>Wallemiaceae</taxon>
        <taxon>Wallemia</taxon>
    </lineage>
</organism>